<sequence>MSFLTCSIIVVLGCVFSQNAEAIVNPSAALEVYPYFSPMGYRRPDYFSTETDQKLLSIASQYGINPANMYQLYEILNSYTALTIDQDINILRRVAELIDRRRRRYGLTPRSYVISGLMRDVSSNLSGAYQNMKDTASYYLPNLTYGLNKEWNDIMGAEIPRDIASGVSNLTSQMTRTMGNMLSDLVSSR</sequence>
<evidence type="ECO:0000313" key="2">
    <source>
        <dbReference type="EMBL" id="KAK7590351.1"/>
    </source>
</evidence>
<gene>
    <name evidence="2" type="ORF">V9T40_001964</name>
</gene>
<name>A0AAN9THJ5_9HEMI</name>
<evidence type="ECO:0000256" key="1">
    <source>
        <dbReference type="SAM" id="SignalP"/>
    </source>
</evidence>
<keyword evidence="1" id="KW-0732">Signal</keyword>
<protein>
    <submittedName>
        <fullName evidence="2">Uncharacterized protein</fullName>
    </submittedName>
</protein>
<feature type="signal peptide" evidence="1">
    <location>
        <begin position="1"/>
        <end position="22"/>
    </location>
</feature>
<dbReference type="Proteomes" id="UP001367676">
    <property type="component" value="Unassembled WGS sequence"/>
</dbReference>
<accession>A0AAN9THJ5</accession>
<dbReference type="EMBL" id="JBBCAQ010000022">
    <property type="protein sequence ID" value="KAK7590351.1"/>
    <property type="molecule type" value="Genomic_DNA"/>
</dbReference>
<comment type="caution">
    <text evidence="2">The sequence shown here is derived from an EMBL/GenBank/DDBJ whole genome shotgun (WGS) entry which is preliminary data.</text>
</comment>
<organism evidence="2 3">
    <name type="scientific">Parthenolecanium corni</name>
    <dbReference type="NCBI Taxonomy" id="536013"/>
    <lineage>
        <taxon>Eukaryota</taxon>
        <taxon>Metazoa</taxon>
        <taxon>Ecdysozoa</taxon>
        <taxon>Arthropoda</taxon>
        <taxon>Hexapoda</taxon>
        <taxon>Insecta</taxon>
        <taxon>Pterygota</taxon>
        <taxon>Neoptera</taxon>
        <taxon>Paraneoptera</taxon>
        <taxon>Hemiptera</taxon>
        <taxon>Sternorrhyncha</taxon>
        <taxon>Coccoidea</taxon>
        <taxon>Coccidae</taxon>
        <taxon>Parthenolecanium</taxon>
    </lineage>
</organism>
<feature type="chain" id="PRO_5042876949" evidence="1">
    <location>
        <begin position="23"/>
        <end position="189"/>
    </location>
</feature>
<dbReference type="AlphaFoldDB" id="A0AAN9THJ5"/>
<proteinExistence type="predicted"/>
<keyword evidence="3" id="KW-1185">Reference proteome</keyword>
<evidence type="ECO:0000313" key="3">
    <source>
        <dbReference type="Proteomes" id="UP001367676"/>
    </source>
</evidence>
<reference evidence="2 3" key="1">
    <citation type="submission" date="2024-03" db="EMBL/GenBank/DDBJ databases">
        <title>Adaptation during the transition from Ophiocordyceps entomopathogen to insect associate is accompanied by gene loss and intensified selection.</title>
        <authorList>
            <person name="Ward C.M."/>
            <person name="Onetto C.A."/>
            <person name="Borneman A.R."/>
        </authorList>
    </citation>
    <scope>NUCLEOTIDE SEQUENCE [LARGE SCALE GENOMIC DNA]</scope>
    <source>
        <strain evidence="2">AWRI1</strain>
        <tissue evidence="2">Single Adult Female</tissue>
    </source>
</reference>